<evidence type="ECO:0000256" key="1">
    <source>
        <dbReference type="ARBA" id="ARBA00005234"/>
    </source>
</evidence>
<feature type="compositionally biased region" description="Basic and acidic residues" evidence="5">
    <location>
        <begin position="861"/>
        <end position="872"/>
    </location>
</feature>
<feature type="compositionally biased region" description="Polar residues" evidence="5">
    <location>
        <begin position="705"/>
        <end position="717"/>
    </location>
</feature>
<dbReference type="InterPro" id="IPR038765">
    <property type="entry name" value="Papain-like_cys_pep_sf"/>
</dbReference>
<evidence type="ECO:0000256" key="3">
    <source>
        <dbReference type="ARBA" id="ARBA00022801"/>
    </source>
</evidence>
<dbReference type="PROSITE" id="PS50600">
    <property type="entry name" value="ULP_PROTEASE"/>
    <property type="match status" value="1"/>
</dbReference>
<dbReference type="InterPro" id="IPR003653">
    <property type="entry name" value="Peptidase_C48_C"/>
</dbReference>
<feature type="compositionally biased region" description="Basic and acidic residues" evidence="5">
    <location>
        <begin position="298"/>
        <end position="324"/>
    </location>
</feature>
<evidence type="ECO:0000313" key="8">
    <source>
        <dbReference type="Proteomes" id="UP000774617"/>
    </source>
</evidence>
<reference evidence="7 8" key="1">
    <citation type="journal article" date="2021" name="Nat. Commun.">
        <title>Genetic determinants of endophytism in the Arabidopsis root mycobiome.</title>
        <authorList>
            <person name="Mesny F."/>
            <person name="Miyauchi S."/>
            <person name="Thiergart T."/>
            <person name="Pickel B."/>
            <person name="Atanasova L."/>
            <person name="Karlsson M."/>
            <person name="Huettel B."/>
            <person name="Barry K.W."/>
            <person name="Haridas S."/>
            <person name="Chen C."/>
            <person name="Bauer D."/>
            <person name="Andreopoulos W."/>
            <person name="Pangilinan J."/>
            <person name="LaButti K."/>
            <person name="Riley R."/>
            <person name="Lipzen A."/>
            <person name="Clum A."/>
            <person name="Drula E."/>
            <person name="Henrissat B."/>
            <person name="Kohler A."/>
            <person name="Grigoriev I.V."/>
            <person name="Martin F.M."/>
            <person name="Hacquard S."/>
        </authorList>
    </citation>
    <scope>NUCLEOTIDE SEQUENCE [LARGE SCALE GENOMIC DNA]</scope>
    <source>
        <strain evidence="7 8">MPI-SDFR-AT-0080</strain>
    </source>
</reference>
<feature type="compositionally biased region" description="Polar residues" evidence="5">
    <location>
        <begin position="229"/>
        <end position="240"/>
    </location>
</feature>
<evidence type="ECO:0000256" key="4">
    <source>
        <dbReference type="ARBA" id="ARBA00022807"/>
    </source>
</evidence>
<feature type="compositionally biased region" description="Polar residues" evidence="5">
    <location>
        <begin position="839"/>
        <end position="860"/>
    </location>
</feature>
<evidence type="ECO:0000259" key="6">
    <source>
        <dbReference type="PROSITE" id="PS50600"/>
    </source>
</evidence>
<feature type="compositionally biased region" description="Low complexity" evidence="5">
    <location>
        <begin position="744"/>
        <end position="755"/>
    </location>
</feature>
<keyword evidence="4" id="KW-0788">Thiol protease</keyword>
<sequence length="1748" mass="194067">MPYKRGAASPTRNTSAKHRKKSHHGARANTQRKPADTIAPLTGRTDARDRDSASAPSVIICEYCRSRCNKLSQQQLATLPEADDVENHGIKYRAGDMVEVKVRSKGQKSRLERAVIAEIGNSSVFVAWLFETEKTKARKQLLEGKIDPSHKFILSSHADTVPVDALVGLVSPNERKEVCTDWVLHSNAAQVICITELRDGCFMRSLVEKVRVKEPSGGSAAPSGAPDSTLPQQETNSPSAPEQEENGELVDLQNQPTPFLTPVEQPEALASGLEPDALKLEKPRKEEEGRAKAGARKRAAEDARMAEEAKKMTEEGPKIEERRQILGARGSSPDDHEAKEENRSLSNNEHSRSAPSARSPRMAKRHKLGAPPSTVSQDVPGEGLSSVSTLPDQLGFPSDKDLAGGEGRRSSLCQRGAIMDALKTNNFEQYMDRTGLTVNDIHSLIPKDQDGQLPCLNDNIIDGYLTMLAKKACEKDWCAEADKGSNKVRPCGAVTCFWRQSENVLLRNSGLLSSVNNLFMPVCDGKHWGLLVISGQRRTIQYFDSLHYPSTEIVDKVREWVKRTLGDAYNEDDWKTIEEQHSPQQDNTVDCGVAVLLNARAIAMGLPVHSNLYSFERKVMLSVRYELAVDLLSLTVDLEALPSAIKIKNGSESIEEIPATKNENATEAVQTVQKRDPGKSVATMKYVLDASDFWESGPSYEEEGNNSSRGNQINTSGDGEDDDHPLPTSPCRSEAQVKDKDTEGAATAAGADTEGSITVSGEESEEPMPPLKAPNPPTEHGTLSFRPSANDADENGSSDPDNQNGRVDLEPRLCPDRLNPSISGLSALDATESERQGRETSSSFQNDGATQKSGTRAKVQTSEHFKEGKDCTPDVSDEETERWLRDTITGLNGILSSPPPLSEAANKVPATTGAKPQARAFTYQRDQSALRQGENSSLDDDPTLVNSKTSPTFREQDKFMPRCDIDLTDEAHCNDTRSVTYSSTADGPAAGQKTGNIEVEVAAGSPVSQGFTDTGPPSTDPESDLATKMSNFQNENGYTQRFKDGAFNFQPEIIPPMHPRLTRTGATRPPQRLGSKKTREVGTLRYLPHGLSRRLRQHSSQGSLPPMRIDPADLPLDYNNNNNNNNNNSETRDNVAEEQITSLRYRPGATSTGTLRVRNPFDGTDSRPATPQISWNNAGPPPPKAASVRKGISVLGMSRPTEVKEKDWVRMSDNKRRRVYHYHRIKSKSLGEPAPQPCTQCATKQVKECWVYNKDNVRGPQQCAACILSQKGCSFVREASDEEDPRGGVTDTPLTPELRPPLWDTVVWVMFPDNYLFHESSTLAIHNCPKDLKKLGHDTWLADAPQSGLGDVAVWRERNGGGTWVHQGLVTMLAVKIFSSSFSVRLHEWDWLVGKHQKDNLSTCSNSDGQPQSTVIFIHATTQKPPEILHVYEDIRMLRLTSGAKIRTYPNIREWRQDQEKIEDIQALDEIAKSSGRPEYSYRPITCFGGLCKLQNYDKTVLKRSHSEGKNHVKIIDEDYKEWEAIGKLTCTYQPQKAKKRVRGKLTFTSNQPQKTERSFKKHKKEDQKDQEERAAFGVRPHWFHQEYVSGLSYGEFRVFIRSETNNEEGARVRKCKVLAIAWTSWDDKGGLHVVKADENHFSGSPNSKCGALSKSDLEDFCLYVFERLRARNSPCYESLEVGVRLDVGVADSQGQKRFFVNEITRWYNAHYFSYTILAKPYTDICKAFAEAFSNYVQDGMSEVVGWR</sequence>
<dbReference type="PANTHER" id="PTHR12606:SF141">
    <property type="entry name" value="GH15225P-RELATED"/>
    <property type="match status" value="1"/>
</dbReference>
<dbReference type="Pfam" id="PF02902">
    <property type="entry name" value="Peptidase_C48"/>
    <property type="match status" value="1"/>
</dbReference>
<comment type="caution">
    <text evidence="7">The sequence shown here is derived from an EMBL/GenBank/DDBJ whole genome shotgun (WGS) entry which is preliminary data.</text>
</comment>
<feature type="domain" description="Ubiquitin-like protease family profile" evidence="6">
    <location>
        <begin position="434"/>
        <end position="602"/>
    </location>
</feature>
<feature type="region of interest" description="Disordered" evidence="5">
    <location>
        <begin position="1542"/>
        <end position="1574"/>
    </location>
</feature>
<comment type="similarity">
    <text evidence="1">Belongs to the peptidase C48 family.</text>
</comment>
<keyword evidence="2" id="KW-0645">Protease</keyword>
<feature type="compositionally biased region" description="Low complexity" evidence="5">
    <location>
        <begin position="1119"/>
        <end position="1128"/>
    </location>
</feature>
<feature type="compositionally biased region" description="Basic and acidic residues" evidence="5">
    <location>
        <begin position="1555"/>
        <end position="1574"/>
    </location>
</feature>
<feature type="compositionally biased region" description="Polar residues" evidence="5">
    <location>
        <begin position="1167"/>
        <end position="1177"/>
    </location>
</feature>
<evidence type="ECO:0000256" key="5">
    <source>
        <dbReference type="SAM" id="MobiDB-lite"/>
    </source>
</evidence>
<feature type="region of interest" description="Disordered" evidence="5">
    <location>
        <begin position="695"/>
        <end position="949"/>
    </location>
</feature>
<keyword evidence="3" id="KW-0378">Hydrolase</keyword>
<organism evidence="7 8">
    <name type="scientific">Macrophomina phaseolina</name>
    <dbReference type="NCBI Taxonomy" id="35725"/>
    <lineage>
        <taxon>Eukaryota</taxon>
        <taxon>Fungi</taxon>
        <taxon>Dikarya</taxon>
        <taxon>Ascomycota</taxon>
        <taxon>Pezizomycotina</taxon>
        <taxon>Dothideomycetes</taxon>
        <taxon>Dothideomycetes incertae sedis</taxon>
        <taxon>Botryosphaeriales</taxon>
        <taxon>Botryosphaeriaceae</taxon>
        <taxon>Macrophomina</taxon>
    </lineage>
</organism>
<dbReference type="Gene3D" id="3.40.395.10">
    <property type="entry name" value="Adenoviral Proteinase, Chain A"/>
    <property type="match status" value="1"/>
</dbReference>
<accession>A0ABQ8FXB3</accession>
<feature type="compositionally biased region" description="Low complexity" evidence="5">
    <location>
        <begin position="215"/>
        <end position="226"/>
    </location>
</feature>
<feature type="region of interest" description="Disordered" evidence="5">
    <location>
        <begin position="1054"/>
        <end position="1077"/>
    </location>
</feature>
<feature type="region of interest" description="Disordered" evidence="5">
    <location>
        <begin position="273"/>
        <end position="408"/>
    </location>
</feature>
<dbReference type="EMBL" id="JAGTJR010000051">
    <property type="protein sequence ID" value="KAH7028277.1"/>
    <property type="molecule type" value="Genomic_DNA"/>
</dbReference>
<feature type="compositionally biased region" description="Basic and acidic residues" evidence="5">
    <location>
        <begin position="276"/>
        <end position="291"/>
    </location>
</feature>
<feature type="region of interest" description="Disordered" evidence="5">
    <location>
        <begin position="1"/>
        <end position="50"/>
    </location>
</feature>
<evidence type="ECO:0000313" key="7">
    <source>
        <dbReference type="EMBL" id="KAH7028277.1"/>
    </source>
</evidence>
<feature type="compositionally biased region" description="Basic and acidic residues" evidence="5">
    <location>
        <begin position="398"/>
        <end position="408"/>
    </location>
</feature>
<gene>
    <name evidence="7" type="ORF">B0J12DRAFT_745753</name>
</gene>
<feature type="region of interest" description="Disordered" evidence="5">
    <location>
        <begin position="213"/>
        <end position="248"/>
    </location>
</feature>
<feature type="compositionally biased region" description="Basic and acidic residues" evidence="5">
    <location>
        <begin position="332"/>
        <end position="343"/>
    </location>
</feature>
<feature type="compositionally biased region" description="Polar residues" evidence="5">
    <location>
        <begin position="924"/>
        <end position="936"/>
    </location>
</feature>
<keyword evidence="8" id="KW-1185">Reference proteome</keyword>
<feature type="compositionally biased region" description="Basic residues" evidence="5">
    <location>
        <begin position="15"/>
        <end position="26"/>
    </location>
</feature>
<evidence type="ECO:0000256" key="2">
    <source>
        <dbReference type="ARBA" id="ARBA00022670"/>
    </source>
</evidence>
<dbReference type="SUPFAM" id="SSF54001">
    <property type="entry name" value="Cysteine proteinases"/>
    <property type="match status" value="1"/>
</dbReference>
<feature type="region of interest" description="Disordered" evidence="5">
    <location>
        <begin position="1093"/>
        <end position="1187"/>
    </location>
</feature>
<dbReference type="Proteomes" id="UP000774617">
    <property type="component" value="Unassembled WGS sequence"/>
</dbReference>
<name>A0ABQ8FXB3_9PEZI</name>
<protein>
    <recommendedName>
        <fullName evidence="6">Ubiquitin-like protease family profile domain-containing protein</fullName>
    </recommendedName>
</protein>
<feature type="compositionally biased region" description="Pro residues" evidence="5">
    <location>
        <begin position="767"/>
        <end position="777"/>
    </location>
</feature>
<proteinExistence type="inferred from homology"/>
<dbReference type="PANTHER" id="PTHR12606">
    <property type="entry name" value="SENTRIN/SUMO-SPECIFIC PROTEASE"/>
    <property type="match status" value="1"/>
</dbReference>